<evidence type="ECO:0000313" key="1">
    <source>
        <dbReference type="EMBL" id="PPS08145.1"/>
    </source>
</evidence>
<organism evidence="1 2">
    <name type="scientific">Gossypium barbadense</name>
    <name type="common">Sea Island cotton</name>
    <name type="synonym">Hibiscus barbadensis</name>
    <dbReference type="NCBI Taxonomy" id="3634"/>
    <lineage>
        <taxon>Eukaryota</taxon>
        <taxon>Viridiplantae</taxon>
        <taxon>Streptophyta</taxon>
        <taxon>Embryophyta</taxon>
        <taxon>Tracheophyta</taxon>
        <taxon>Spermatophyta</taxon>
        <taxon>Magnoliopsida</taxon>
        <taxon>eudicotyledons</taxon>
        <taxon>Gunneridae</taxon>
        <taxon>Pentapetalae</taxon>
        <taxon>rosids</taxon>
        <taxon>malvids</taxon>
        <taxon>Malvales</taxon>
        <taxon>Malvaceae</taxon>
        <taxon>Malvoideae</taxon>
        <taxon>Gossypium</taxon>
    </lineage>
</organism>
<dbReference type="Proteomes" id="UP000239757">
    <property type="component" value="Unassembled WGS sequence"/>
</dbReference>
<dbReference type="EMBL" id="KZ664054">
    <property type="protein sequence ID" value="PPS08145.1"/>
    <property type="molecule type" value="Genomic_DNA"/>
</dbReference>
<evidence type="ECO:0008006" key="3">
    <source>
        <dbReference type="Google" id="ProtNLM"/>
    </source>
</evidence>
<evidence type="ECO:0000313" key="2">
    <source>
        <dbReference type="Proteomes" id="UP000239757"/>
    </source>
</evidence>
<dbReference type="OrthoDB" id="1895122at2759"/>
<name>A0A2P5XXS8_GOSBA</name>
<dbReference type="AlphaFoldDB" id="A0A2P5XXS8"/>
<reference evidence="1 2" key="1">
    <citation type="submission" date="2015-01" db="EMBL/GenBank/DDBJ databases">
        <title>Genome of allotetraploid Gossypium barbadense reveals genomic plasticity and fiber elongation in cotton evolution.</title>
        <authorList>
            <person name="Chen X."/>
            <person name="Liu X."/>
            <person name="Zhao B."/>
            <person name="Zheng H."/>
            <person name="Hu Y."/>
            <person name="Lu G."/>
            <person name="Yang C."/>
            <person name="Chen J."/>
            <person name="Shan C."/>
            <person name="Zhang L."/>
            <person name="Zhou Y."/>
            <person name="Wang L."/>
            <person name="Guo W."/>
            <person name="Bai Y."/>
            <person name="Ruan J."/>
            <person name="Shangguan X."/>
            <person name="Mao Y."/>
            <person name="Jiang J."/>
            <person name="Zhu Y."/>
            <person name="Lei J."/>
            <person name="Kang H."/>
            <person name="Chen S."/>
            <person name="He X."/>
            <person name="Wang R."/>
            <person name="Wang Y."/>
            <person name="Chen J."/>
            <person name="Wang L."/>
            <person name="Yu S."/>
            <person name="Wang B."/>
            <person name="Wei J."/>
            <person name="Song S."/>
            <person name="Lu X."/>
            <person name="Gao Z."/>
            <person name="Gu W."/>
            <person name="Deng X."/>
            <person name="Ma D."/>
            <person name="Wang S."/>
            <person name="Liang W."/>
            <person name="Fang L."/>
            <person name="Cai C."/>
            <person name="Zhu X."/>
            <person name="Zhou B."/>
            <person name="Zhang Y."/>
            <person name="Chen Z."/>
            <person name="Xu S."/>
            <person name="Zhu R."/>
            <person name="Wang S."/>
            <person name="Zhang T."/>
            <person name="Zhao G."/>
        </authorList>
    </citation>
    <scope>NUCLEOTIDE SEQUENCE [LARGE SCALE GENOMIC DNA]</scope>
    <source>
        <strain evidence="2">cv. Xinhai21</strain>
        <tissue evidence="1">Leaf</tissue>
    </source>
</reference>
<gene>
    <name evidence="1" type="ORF">GOBAR_AA12500</name>
</gene>
<protein>
    <recommendedName>
        <fullName evidence="3">MULE transposase domain-containing protein</fullName>
    </recommendedName>
</protein>
<accession>A0A2P5XXS8</accession>
<sequence length="100" mass="11826">MSLIDPNMVHIAEFPEYSEILYAHRLAVNSDPEEMFVGQRFESGNKNVLPIAFAIVDKENMESWEFFLTNLRMRSGVPWRFVYCIWYIAANFHQDYKNAD</sequence>
<proteinExistence type="predicted"/>